<dbReference type="PANTHER" id="PTHR10621:SF0">
    <property type="entry name" value="UV EXCISION REPAIR PROTEIN RAD23"/>
    <property type="match status" value="1"/>
</dbReference>
<feature type="domain" description="UBA" evidence="7">
    <location>
        <begin position="113"/>
        <end position="153"/>
    </location>
</feature>
<evidence type="ECO:0000313" key="10">
    <source>
        <dbReference type="Proteomes" id="UP000002630"/>
    </source>
</evidence>
<dbReference type="CDD" id="cd14281">
    <property type="entry name" value="UBA2_Rad23_like"/>
    <property type="match status" value="1"/>
</dbReference>
<dbReference type="PANTHER" id="PTHR10621">
    <property type="entry name" value="UV EXCISION REPAIR PROTEIN RAD23"/>
    <property type="match status" value="1"/>
</dbReference>
<dbReference type="GO" id="GO:0006289">
    <property type="term" value="P:nucleotide-excision repair"/>
    <property type="evidence" value="ECO:0007669"/>
    <property type="project" value="InterPro"/>
</dbReference>
<dbReference type="InterPro" id="IPR036353">
    <property type="entry name" value="XPC-bd_sf"/>
</dbReference>
<dbReference type="FunFam" id="1.10.8.10:FF:000003">
    <property type="entry name" value="UV excision repair protein RAD23 homolog"/>
    <property type="match status" value="1"/>
</dbReference>
<protein>
    <submittedName>
        <fullName evidence="9">UV excision repair protein RAD23B homolog</fullName>
    </submittedName>
</protein>
<feature type="domain" description="Ubiquitin-like" evidence="8">
    <location>
        <begin position="2"/>
        <end position="78"/>
    </location>
</feature>
<dbReference type="CDD" id="cd01805">
    <property type="entry name" value="Ubl_Rad23"/>
    <property type="match status" value="1"/>
</dbReference>
<gene>
    <name evidence="9" type="primary">Rad23</name>
    <name evidence="9" type="ORF">Esi_0017_0100</name>
</gene>
<proteinExistence type="predicted"/>
<dbReference type="STRING" id="2880.D7FMK9"/>
<dbReference type="InterPro" id="IPR015940">
    <property type="entry name" value="UBA"/>
</dbReference>
<evidence type="ECO:0000259" key="7">
    <source>
        <dbReference type="PROSITE" id="PS50030"/>
    </source>
</evidence>
<dbReference type="Gene3D" id="3.10.20.90">
    <property type="entry name" value="Phosphatidylinositol 3-kinase Catalytic Subunit, Chain A, domain 1"/>
    <property type="match status" value="1"/>
</dbReference>
<feature type="domain" description="UBA" evidence="7">
    <location>
        <begin position="343"/>
        <end position="386"/>
    </location>
</feature>
<accession>D7FMK9</accession>
<dbReference type="GO" id="GO:0043161">
    <property type="term" value="P:proteasome-mediated ubiquitin-dependent protein catabolic process"/>
    <property type="evidence" value="ECO:0007669"/>
    <property type="project" value="InterPro"/>
</dbReference>
<dbReference type="OrthoDB" id="419317at2759"/>
<dbReference type="EMBL" id="FN649749">
    <property type="protein sequence ID" value="CBJ25906.1"/>
    <property type="molecule type" value="Genomic_DNA"/>
</dbReference>
<dbReference type="Pfam" id="PF00240">
    <property type="entry name" value="ubiquitin"/>
    <property type="match status" value="1"/>
</dbReference>
<dbReference type="GO" id="GO:0070628">
    <property type="term" value="F:proteasome binding"/>
    <property type="evidence" value="ECO:0007669"/>
    <property type="project" value="TreeGrafter"/>
</dbReference>
<evidence type="ECO:0000256" key="6">
    <source>
        <dbReference type="SAM" id="MobiDB-lite"/>
    </source>
</evidence>
<dbReference type="Pfam" id="PF09280">
    <property type="entry name" value="XPC-binding"/>
    <property type="match status" value="1"/>
</dbReference>
<evidence type="ECO:0000256" key="5">
    <source>
        <dbReference type="ARBA" id="ARBA00023242"/>
    </source>
</evidence>
<dbReference type="Gene3D" id="1.10.8.10">
    <property type="entry name" value="DNA helicase RuvA subunit, C-terminal domain"/>
    <property type="match status" value="2"/>
</dbReference>
<dbReference type="Gene3D" id="1.10.10.540">
    <property type="entry name" value="XPC-binding domain"/>
    <property type="match status" value="1"/>
</dbReference>
<dbReference type="SUPFAM" id="SSF46934">
    <property type="entry name" value="UBA-like"/>
    <property type="match status" value="2"/>
</dbReference>
<dbReference type="FunCoup" id="D7FMK9">
    <property type="interactions" value="395"/>
</dbReference>
<dbReference type="OMA" id="PHMLEPI"/>
<keyword evidence="5" id="KW-0539">Nucleus</keyword>
<sequence>MVKLTVKTIKGKKFQIEVEQTQTVREVKGVIEEQNAEFPAAQLKLIHSGQILKDECTLAEYKIKEEEFLVCMVTKPKPAAAAPAAPAPAPSPAPATAAAAPAAAPAAPAVPAAPNADHVRQLTEMGFPEDQVTAALRAAMGNPDVAVEFLMTGIPDNIQAAAAPAQAAAAPTGAMETLEDFRGHPQFNELKRLVQRDPTQLSSILQMIGRQSPNLLARIHENQGDFIALMNEPINESAPPAAAAGNAGGMGGFGPMMGSGGQANNPAQVAQLLQGMSPAQRAQMAAAMGMSPQQLAQVSQVIGQMPQEQFQQLMGSMNAGGMPGAGMGGIPPGAGGAGGNVIRLSEEEGAAVARLTELGFERTDAAQAYLACDKNEALAANFLLNDMGAGMPPAFQAPAPVPAPPTAATPATPVPAPTPSSDSTAPSATENPADPSPATGESSPTNPSAGGNNPQGGGDEDEDMYG</sequence>
<dbReference type="SUPFAM" id="SSF101238">
    <property type="entry name" value="XPC-binding domain"/>
    <property type="match status" value="1"/>
</dbReference>
<dbReference type="GO" id="GO:0005829">
    <property type="term" value="C:cytosol"/>
    <property type="evidence" value="ECO:0007669"/>
    <property type="project" value="TreeGrafter"/>
</dbReference>
<dbReference type="GO" id="GO:0031593">
    <property type="term" value="F:polyubiquitin modification-dependent protein binding"/>
    <property type="evidence" value="ECO:0007669"/>
    <property type="project" value="TreeGrafter"/>
</dbReference>
<dbReference type="PROSITE" id="PS50053">
    <property type="entry name" value="UBIQUITIN_2"/>
    <property type="match status" value="1"/>
</dbReference>
<dbReference type="InterPro" id="IPR015360">
    <property type="entry name" value="XPC-bd"/>
</dbReference>
<dbReference type="eggNOG" id="KOG0011">
    <property type="taxonomic scope" value="Eukaryota"/>
</dbReference>
<dbReference type="FunFam" id="3.10.20.90:FF:000254">
    <property type="entry name" value="UV excision repair protein Rad23"/>
    <property type="match status" value="1"/>
</dbReference>
<dbReference type="Proteomes" id="UP000002630">
    <property type="component" value="Linkage Group LG24"/>
</dbReference>
<dbReference type="FunFam" id="1.10.8.10:FF:000002">
    <property type="entry name" value="UV excision repair protein RAD23 homolog"/>
    <property type="match status" value="1"/>
</dbReference>
<dbReference type="InParanoid" id="D7FMK9"/>
<evidence type="ECO:0000256" key="1">
    <source>
        <dbReference type="ARBA" id="ARBA00004123"/>
    </source>
</evidence>
<keyword evidence="10" id="KW-1185">Reference proteome</keyword>
<name>D7FMK9_ECTSI</name>
<dbReference type="EMBL" id="FN648214">
    <property type="protein sequence ID" value="CBJ25906.1"/>
    <property type="molecule type" value="Genomic_DNA"/>
</dbReference>
<feature type="compositionally biased region" description="Low complexity" evidence="6">
    <location>
        <begin position="419"/>
        <end position="429"/>
    </location>
</feature>
<dbReference type="SMART" id="SM00165">
    <property type="entry name" value="UBA"/>
    <property type="match status" value="2"/>
</dbReference>
<evidence type="ECO:0000256" key="4">
    <source>
        <dbReference type="ARBA" id="ARBA00023204"/>
    </source>
</evidence>
<dbReference type="GO" id="GO:0003684">
    <property type="term" value="F:damaged DNA binding"/>
    <property type="evidence" value="ECO:0007669"/>
    <property type="project" value="InterPro"/>
</dbReference>
<dbReference type="PROSITE" id="PS50030">
    <property type="entry name" value="UBA"/>
    <property type="match status" value="2"/>
</dbReference>
<comment type="subcellular location">
    <subcellularLocation>
        <location evidence="1">Nucleus</location>
    </subcellularLocation>
</comment>
<feature type="compositionally biased region" description="Polar residues" evidence="6">
    <location>
        <begin position="439"/>
        <end position="452"/>
    </location>
</feature>
<dbReference type="InterPro" id="IPR000626">
    <property type="entry name" value="Ubiquitin-like_dom"/>
</dbReference>
<evidence type="ECO:0000256" key="3">
    <source>
        <dbReference type="ARBA" id="ARBA00022763"/>
    </source>
</evidence>
<evidence type="ECO:0000259" key="8">
    <source>
        <dbReference type="PROSITE" id="PS50053"/>
    </source>
</evidence>
<feature type="compositionally biased region" description="Pro residues" evidence="6">
    <location>
        <begin position="399"/>
        <end position="418"/>
    </location>
</feature>
<evidence type="ECO:0000256" key="2">
    <source>
        <dbReference type="ARBA" id="ARBA00022737"/>
    </source>
</evidence>
<dbReference type="InterPro" id="IPR029071">
    <property type="entry name" value="Ubiquitin-like_domsf"/>
</dbReference>
<dbReference type="GO" id="GO:0005654">
    <property type="term" value="C:nucleoplasm"/>
    <property type="evidence" value="ECO:0007669"/>
    <property type="project" value="TreeGrafter"/>
</dbReference>
<keyword evidence="4" id="KW-0234">DNA repair</keyword>
<feature type="region of interest" description="Disordered" evidence="6">
    <location>
        <begin position="395"/>
        <end position="466"/>
    </location>
</feature>
<organism evidence="9 10">
    <name type="scientific">Ectocarpus siliculosus</name>
    <name type="common">Brown alga</name>
    <name type="synonym">Conferva siliculosa</name>
    <dbReference type="NCBI Taxonomy" id="2880"/>
    <lineage>
        <taxon>Eukaryota</taxon>
        <taxon>Sar</taxon>
        <taxon>Stramenopiles</taxon>
        <taxon>Ochrophyta</taxon>
        <taxon>PX clade</taxon>
        <taxon>Phaeophyceae</taxon>
        <taxon>Ectocarpales</taxon>
        <taxon>Ectocarpaceae</taxon>
        <taxon>Ectocarpus</taxon>
    </lineage>
</organism>
<reference evidence="9 10" key="1">
    <citation type="journal article" date="2010" name="Nature">
        <title>The Ectocarpus genome and the independent evolution of multicellularity in brown algae.</title>
        <authorList>
            <person name="Cock J.M."/>
            <person name="Sterck L."/>
            <person name="Rouze P."/>
            <person name="Scornet D."/>
            <person name="Allen A.E."/>
            <person name="Amoutzias G."/>
            <person name="Anthouard V."/>
            <person name="Artiguenave F."/>
            <person name="Aury J.M."/>
            <person name="Badger J.H."/>
            <person name="Beszteri B."/>
            <person name="Billiau K."/>
            <person name="Bonnet E."/>
            <person name="Bothwell J.H."/>
            <person name="Bowler C."/>
            <person name="Boyen C."/>
            <person name="Brownlee C."/>
            <person name="Carrano C.J."/>
            <person name="Charrier B."/>
            <person name="Cho G.Y."/>
            <person name="Coelho S.M."/>
            <person name="Collen J."/>
            <person name="Corre E."/>
            <person name="Da Silva C."/>
            <person name="Delage L."/>
            <person name="Delaroque N."/>
            <person name="Dittami S.M."/>
            <person name="Doulbeau S."/>
            <person name="Elias M."/>
            <person name="Farnham G."/>
            <person name="Gachon C.M."/>
            <person name="Gschloessl B."/>
            <person name="Heesch S."/>
            <person name="Jabbari K."/>
            <person name="Jubin C."/>
            <person name="Kawai H."/>
            <person name="Kimura K."/>
            <person name="Kloareg B."/>
            <person name="Kupper F.C."/>
            <person name="Lang D."/>
            <person name="Le Bail A."/>
            <person name="Leblanc C."/>
            <person name="Lerouge P."/>
            <person name="Lohr M."/>
            <person name="Lopez P.J."/>
            <person name="Martens C."/>
            <person name="Maumus F."/>
            <person name="Michel G."/>
            <person name="Miranda-Saavedra D."/>
            <person name="Morales J."/>
            <person name="Moreau H."/>
            <person name="Motomura T."/>
            <person name="Nagasato C."/>
            <person name="Napoli C.A."/>
            <person name="Nelson D.R."/>
            <person name="Nyvall-Collen P."/>
            <person name="Peters A.F."/>
            <person name="Pommier C."/>
            <person name="Potin P."/>
            <person name="Poulain J."/>
            <person name="Quesneville H."/>
            <person name="Read B."/>
            <person name="Rensing S.A."/>
            <person name="Ritter A."/>
            <person name="Rousvoal S."/>
            <person name="Samanta M."/>
            <person name="Samson G."/>
            <person name="Schroeder D.C."/>
            <person name="Segurens B."/>
            <person name="Strittmatter M."/>
            <person name="Tonon T."/>
            <person name="Tregear J.W."/>
            <person name="Valentin K."/>
            <person name="von Dassow P."/>
            <person name="Yamagishi T."/>
            <person name="Van de Peer Y."/>
            <person name="Wincker P."/>
        </authorList>
    </citation>
    <scope>NUCLEOTIDE SEQUENCE [LARGE SCALE GENOMIC DNA]</scope>
    <source>
        <strain evidence="10">Ec32 / CCAP1310/4</strain>
    </source>
</reference>
<dbReference type="AlphaFoldDB" id="D7FMK9"/>
<dbReference type="SMART" id="SM00213">
    <property type="entry name" value="UBQ"/>
    <property type="match status" value="1"/>
</dbReference>
<keyword evidence="2" id="KW-0677">Repeat</keyword>
<dbReference type="Pfam" id="PF00627">
    <property type="entry name" value="UBA"/>
    <property type="match status" value="2"/>
</dbReference>
<dbReference type="GO" id="GO:0043130">
    <property type="term" value="F:ubiquitin binding"/>
    <property type="evidence" value="ECO:0007669"/>
    <property type="project" value="TreeGrafter"/>
</dbReference>
<evidence type="ECO:0000313" key="9">
    <source>
        <dbReference type="EMBL" id="CBJ25906.1"/>
    </source>
</evidence>
<dbReference type="SUPFAM" id="SSF54236">
    <property type="entry name" value="Ubiquitin-like"/>
    <property type="match status" value="1"/>
</dbReference>
<keyword evidence="3" id="KW-0227">DNA damage</keyword>
<dbReference type="InterPro" id="IPR009060">
    <property type="entry name" value="UBA-like_sf"/>
</dbReference>